<keyword evidence="3" id="KW-1185">Reference proteome</keyword>
<name>A0A9W4H4T1_9ACTN</name>
<feature type="compositionally biased region" description="Basic residues" evidence="1">
    <location>
        <begin position="97"/>
        <end position="112"/>
    </location>
</feature>
<dbReference type="EMBL" id="CAJVAX010000019">
    <property type="protein sequence ID" value="CAG7650500.1"/>
    <property type="molecule type" value="Genomic_DNA"/>
</dbReference>
<reference evidence="2" key="1">
    <citation type="submission" date="2021-06" db="EMBL/GenBank/DDBJ databases">
        <authorList>
            <person name="Arsene-Ploetze F."/>
        </authorList>
    </citation>
    <scope>NUCLEOTIDE SEQUENCE</scope>
    <source>
        <strain evidence="2">SBRY1</strain>
    </source>
</reference>
<proteinExistence type="predicted"/>
<dbReference type="Proteomes" id="UP001153328">
    <property type="component" value="Unassembled WGS sequence"/>
</dbReference>
<evidence type="ECO:0000313" key="3">
    <source>
        <dbReference type="Proteomes" id="UP001153328"/>
    </source>
</evidence>
<evidence type="ECO:0000313" key="2">
    <source>
        <dbReference type="EMBL" id="CAG7650500.1"/>
    </source>
</evidence>
<feature type="compositionally biased region" description="Low complexity" evidence="1">
    <location>
        <begin position="71"/>
        <end position="95"/>
    </location>
</feature>
<evidence type="ECO:0000256" key="1">
    <source>
        <dbReference type="SAM" id="MobiDB-lite"/>
    </source>
</evidence>
<organism evidence="2 3">
    <name type="scientific">Actinacidiphila bryophytorum</name>
    <dbReference type="NCBI Taxonomy" id="1436133"/>
    <lineage>
        <taxon>Bacteria</taxon>
        <taxon>Bacillati</taxon>
        <taxon>Actinomycetota</taxon>
        <taxon>Actinomycetes</taxon>
        <taxon>Kitasatosporales</taxon>
        <taxon>Streptomycetaceae</taxon>
        <taxon>Actinacidiphila</taxon>
    </lineage>
</organism>
<gene>
    <name evidence="2" type="ORF">SBRY_50377</name>
</gene>
<comment type="caution">
    <text evidence="2">The sequence shown here is derived from an EMBL/GenBank/DDBJ whole genome shotgun (WGS) entry which is preliminary data.</text>
</comment>
<feature type="region of interest" description="Disordered" evidence="1">
    <location>
        <begin position="1"/>
        <end position="136"/>
    </location>
</feature>
<accession>A0A9W4H4T1</accession>
<dbReference type="AlphaFoldDB" id="A0A9W4H4T1"/>
<protein>
    <submittedName>
        <fullName evidence="2">Uncharacterized protein</fullName>
    </submittedName>
</protein>
<sequence>MVLGAGRRPPGRRRRSRATAAGRRPGQRACRGHRQDPGREPPQGPGARAPDADRGGQLRPQPGPRHRADQQRAGPLRPRGPRRLSGGQLHAQPRALRPPRLRMERQHHRPSRRPADVPDVARPGPGGRGLKPPQHAAIPAGVRRGYCQAERPPACQPADPCARLTTASCRGPRTVPPAPAASWCSCPPPC</sequence>